<evidence type="ECO:0000256" key="4">
    <source>
        <dbReference type="ARBA" id="ARBA00022801"/>
    </source>
</evidence>
<evidence type="ECO:0000256" key="1">
    <source>
        <dbReference type="ARBA" id="ARBA00004173"/>
    </source>
</evidence>
<comment type="caution">
    <text evidence="9">The sequence shown here is derived from an EMBL/GenBank/DDBJ whole genome shotgun (WGS) entry which is preliminary data.</text>
</comment>
<comment type="similarity">
    <text evidence="2">Belongs to the PPR family. P subfamily.</text>
</comment>
<dbReference type="Proteomes" id="UP001444071">
    <property type="component" value="Unassembled WGS sequence"/>
</dbReference>
<feature type="non-terminal residue" evidence="9">
    <location>
        <position position="1"/>
    </location>
</feature>
<dbReference type="Pfam" id="PF16953">
    <property type="entry name" value="PRORP"/>
    <property type="match status" value="1"/>
</dbReference>
<organism evidence="9 10">
    <name type="scientific">Xenotaenia resolanae</name>
    <dbReference type="NCBI Taxonomy" id="208358"/>
    <lineage>
        <taxon>Eukaryota</taxon>
        <taxon>Metazoa</taxon>
        <taxon>Chordata</taxon>
        <taxon>Craniata</taxon>
        <taxon>Vertebrata</taxon>
        <taxon>Euteleostomi</taxon>
        <taxon>Actinopterygii</taxon>
        <taxon>Neopterygii</taxon>
        <taxon>Teleostei</taxon>
        <taxon>Neoteleostei</taxon>
        <taxon>Acanthomorphata</taxon>
        <taxon>Ovalentaria</taxon>
        <taxon>Atherinomorphae</taxon>
        <taxon>Cyprinodontiformes</taxon>
        <taxon>Goodeidae</taxon>
        <taxon>Xenotaenia</taxon>
    </lineage>
</organism>
<accession>A0ABV0WBV9</accession>
<evidence type="ECO:0000256" key="2">
    <source>
        <dbReference type="ARBA" id="ARBA00007626"/>
    </source>
</evidence>
<evidence type="ECO:0000313" key="9">
    <source>
        <dbReference type="EMBL" id="MEQ2267040.1"/>
    </source>
</evidence>
<sequence length="195" mass="22863">ELERFKVFVKRKPAFDVVIDGLNVANINKDKSKQSETLLAVVSELERQALNILVLGRKHMLRPSRSWDRQNMNLIQQKAHCFFTDNISEDDPFLLYATLHSGNHCRFVSRDLMRDHKACLPDGATRRLFFKWQRGHQLVVDEYVTAGRRVQFQSIPCFDTIVQSTGDTWHIPYDDTEDRSTYEVPQQWLCLTKKH</sequence>
<dbReference type="Gene3D" id="3.40.50.11980">
    <property type="match status" value="1"/>
</dbReference>
<dbReference type="CDD" id="cd18718">
    <property type="entry name" value="PIN_PRORP"/>
    <property type="match status" value="1"/>
</dbReference>
<evidence type="ECO:0000256" key="3">
    <source>
        <dbReference type="ARBA" id="ARBA00022723"/>
    </source>
</evidence>
<gene>
    <name evidence="9" type="ORF">XENORESO_000835</name>
</gene>
<dbReference type="InterPro" id="IPR031595">
    <property type="entry name" value="PRORP_C"/>
</dbReference>
<keyword evidence="7" id="KW-0496">Mitochondrion</keyword>
<keyword evidence="5" id="KW-0862">Zinc</keyword>
<evidence type="ECO:0000256" key="5">
    <source>
        <dbReference type="ARBA" id="ARBA00022833"/>
    </source>
</evidence>
<evidence type="ECO:0000256" key="7">
    <source>
        <dbReference type="ARBA" id="ARBA00023128"/>
    </source>
</evidence>
<evidence type="ECO:0000256" key="6">
    <source>
        <dbReference type="ARBA" id="ARBA00022946"/>
    </source>
</evidence>
<dbReference type="InterPro" id="IPR033495">
    <property type="entry name" value="MRPP3_PIN_dom"/>
</dbReference>
<protein>
    <recommendedName>
        <fullName evidence="8">PRORP domain-containing protein</fullName>
    </recommendedName>
</protein>
<dbReference type="PANTHER" id="PTHR13547:SF1">
    <property type="entry name" value="MITOCHONDRIAL RIBONUCLEASE P CATALYTIC SUBUNIT"/>
    <property type="match status" value="1"/>
</dbReference>
<evidence type="ECO:0000313" key="10">
    <source>
        <dbReference type="Proteomes" id="UP001444071"/>
    </source>
</evidence>
<keyword evidence="4" id="KW-0378">Hydrolase</keyword>
<reference evidence="9 10" key="1">
    <citation type="submission" date="2021-06" db="EMBL/GenBank/DDBJ databases">
        <authorList>
            <person name="Palmer J.M."/>
        </authorList>
    </citation>
    <scope>NUCLEOTIDE SEQUENCE [LARGE SCALE GENOMIC DNA]</scope>
    <source>
        <strain evidence="9 10">XR_2019</strain>
        <tissue evidence="9">Muscle</tissue>
    </source>
</reference>
<dbReference type="PANTHER" id="PTHR13547">
    <property type="match status" value="1"/>
</dbReference>
<dbReference type="EMBL" id="JAHRIM010041176">
    <property type="protein sequence ID" value="MEQ2267040.1"/>
    <property type="molecule type" value="Genomic_DNA"/>
</dbReference>
<keyword evidence="3" id="KW-0479">Metal-binding</keyword>
<feature type="domain" description="PRORP" evidence="8">
    <location>
        <begin position="1"/>
        <end position="190"/>
    </location>
</feature>
<proteinExistence type="inferred from homology"/>
<name>A0ABV0WBV9_9TELE</name>
<keyword evidence="6" id="KW-0809">Transit peptide</keyword>
<keyword evidence="10" id="KW-1185">Reference proteome</keyword>
<evidence type="ECO:0000259" key="8">
    <source>
        <dbReference type="Pfam" id="PF16953"/>
    </source>
</evidence>
<comment type="subcellular location">
    <subcellularLocation>
        <location evidence="1">Mitochondrion</location>
    </subcellularLocation>
</comment>